<accession>A0A1B1YF45</accession>
<name>A0A1B1YF45_THEST</name>
<dbReference type="NCBIfam" id="TIGR00350">
    <property type="entry name" value="lytR_cpsA_psr"/>
    <property type="match status" value="1"/>
</dbReference>
<proteinExistence type="inferred from homology"/>
<dbReference type="PANTHER" id="PTHR33392:SF6">
    <property type="entry name" value="POLYISOPRENYL-TEICHOIC ACID--PEPTIDOGLYCAN TEICHOIC ACID TRANSFERASE TAGU"/>
    <property type="match status" value="1"/>
</dbReference>
<dbReference type="InterPro" id="IPR004474">
    <property type="entry name" value="LytR_CpsA_psr"/>
</dbReference>
<dbReference type="Proteomes" id="UP000092971">
    <property type="component" value="Chromosome"/>
</dbReference>
<dbReference type="RefSeq" id="WP_054632660.1">
    <property type="nucleotide sequence ID" value="NZ_CP014672.1"/>
</dbReference>
<evidence type="ECO:0000256" key="2">
    <source>
        <dbReference type="SAM" id="MobiDB-lite"/>
    </source>
</evidence>
<organism evidence="4 5">
    <name type="scientific">Thermoclostridium stercorarium subsp. thermolacticum DSM 2910</name>
    <dbReference type="NCBI Taxonomy" id="1121336"/>
    <lineage>
        <taxon>Bacteria</taxon>
        <taxon>Bacillati</taxon>
        <taxon>Bacillota</taxon>
        <taxon>Clostridia</taxon>
        <taxon>Eubacteriales</taxon>
        <taxon>Oscillospiraceae</taxon>
        <taxon>Thermoclostridium</taxon>
    </lineage>
</organism>
<gene>
    <name evidence="4" type="ORF">CSTERTH_10295</name>
</gene>
<dbReference type="Gene3D" id="3.40.630.190">
    <property type="entry name" value="LCP protein"/>
    <property type="match status" value="1"/>
</dbReference>
<evidence type="ECO:0000256" key="1">
    <source>
        <dbReference type="ARBA" id="ARBA00006068"/>
    </source>
</evidence>
<evidence type="ECO:0000259" key="3">
    <source>
        <dbReference type="Pfam" id="PF03816"/>
    </source>
</evidence>
<feature type="region of interest" description="Disordered" evidence="2">
    <location>
        <begin position="48"/>
        <end position="78"/>
    </location>
</feature>
<dbReference type="InterPro" id="IPR050922">
    <property type="entry name" value="LytR/CpsA/Psr_CW_biosynth"/>
</dbReference>
<dbReference type="Pfam" id="PF03816">
    <property type="entry name" value="LytR_cpsA_psr"/>
    <property type="match status" value="1"/>
</dbReference>
<evidence type="ECO:0000313" key="4">
    <source>
        <dbReference type="EMBL" id="ANW99389.1"/>
    </source>
</evidence>
<dbReference type="PANTHER" id="PTHR33392">
    <property type="entry name" value="POLYISOPRENYL-TEICHOIC ACID--PEPTIDOGLYCAN TEICHOIC ACID TRANSFERASE TAGU"/>
    <property type="match status" value="1"/>
</dbReference>
<feature type="domain" description="Cell envelope-related transcriptional attenuator" evidence="3">
    <location>
        <begin position="108"/>
        <end position="295"/>
    </location>
</feature>
<protein>
    <submittedName>
        <fullName evidence="4">Transcriptional regulator</fullName>
    </submittedName>
</protein>
<dbReference type="AlphaFoldDB" id="A0A1B1YF45"/>
<comment type="similarity">
    <text evidence="1">Belongs to the LytR/CpsA/Psr (LCP) family.</text>
</comment>
<reference evidence="4 5" key="1">
    <citation type="submission" date="2016-02" db="EMBL/GenBank/DDBJ databases">
        <title>Comparison of Clostridium stercorarium subspecies using comparative genomics and transcriptomics.</title>
        <authorList>
            <person name="Schellenberg J."/>
            <person name="Thallinger G."/>
            <person name="Levin D.B."/>
            <person name="Zhang X."/>
            <person name="Alvare G."/>
            <person name="Fristensky B."/>
            <person name="Sparling R."/>
        </authorList>
    </citation>
    <scope>NUCLEOTIDE SEQUENCE [LARGE SCALE GENOMIC DNA]</scope>
    <source>
        <strain evidence="4 5">DSM 2910</strain>
    </source>
</reference>
<dbReference type="OrthoDB" id="305468at2"/>
<sequence length="367" mass="42099">MRLQKKTKIALLMLLISSILFTVVLIIFAKPADYDKSAQTVQYEEPVPEITVTPEPTAAPEEENEEDQEKTEETKGLTNGQRYYKTLVEPESKNILLIGQDALYQAYDTIIVLSIDEKNKQMKLINFPRDVYIDYSDKVLEELKKANPTHAADPSIQKMNATHAIAIDLKYGAEDGKFGTSGNTIYAMNFWADLMDEIFGIEIDDYIIIKTEGFRKVVDLFGGVWVNVPVYMHYEDPVQNLYIHLEPGYQLLNGAQAEGFVRFRQGYTREGEFKTYSVYFRQKNQNAFLKAFFEQHVNLKNLSKAGELFDIISKYVKTSVKGNEIFQYANIMQKAIRGKYEQITEVIECSSSKNINGILYEILKTEE</sequence>
<feature type="compositionally biased region" description="Acidic residues" evidence="2">
    <location>
        <begin position="60"/>
        <end position="70"/>
    </location>
</feature>
<evidence type="ECO:0000313" key="5">
    <source>
        <dbReference type="Proteomes" id="UP000092971"/>
    </source>
</evidence>
<feature type="compositionally biased region" description="Low complexity" evidence="2">
    <location>
        <begin position="48"/>
        <end position="59"/>
    </location>
</feature>
<dbReference type="EMBL" id="CP014672">
    <property type="protein sequence ID" value="ANW99389.1"/>
    <property type="molecule type" value="Genomic_DNA"/>
</dbReference>